<dbReference type="EMBL" id="KM051843">
    <property type="protein sequence ID" value="AII27922.1"/>
    <property type="molecule type" value="Genomic_DNA"/>
</dbReference>
<dbReference type="RefSeq" id="YP_009056290.1">
    <property type="nucleotide sequence ID" value="NC_024792.1"/>
</dbReference>
<name>A0A076G6M4_9CAUD</name>
<protein>
    <submittedName>
        <fullName evidence="1">Uncharacterized protein</fullName>
    </submittedName>
</protein>
<proteinExistence type="predicted"/>
<dbReference type="Proteomes" id="UP000028664">
    <property type="component" value="Segment"/>
</dbReference>
<dbReference type="GeneID" id="20283308"/>
<dbReference type="KEGG" id="vg:20283308"/>
<evidence type="ECO:0000313" key="2">
    <source>
        <dbReference type="Proteomes" id="UP000028664"/>
    </source>
</evidence>
<keyword evidence="2" id="KW-1185">Reference proteome</keyword>
<sequence>MEKNLRELNTYELRQVWDKNPKLRYNVSEDLLKTERHYVAEKMSFLCEYVDYYRLGDVGGFIRVHKDFLKEFYMGFTDMDSSIPALLTDDAQYHINMMRESLSKLDEEPDNTFYQRAAFNACQEAANAISTRFQQDINYCHDENNQFDHFVHHYIDNYLLLFDEYTVNMESFKLHQKVLSFMK</sequence>
<organism evidence="1 2">
    <name type="scientific">Bacillus phage Bobb</name>
    <dbReference type="NCBI Taxonomy" id="1527469"/>
    <lineage>
        <taxon>Viruses</taxon>
        <taxon>Duplodnaviria</taxon>
        <taxon>Heunggongvirae</taxon>
        <taxon>Uroviricota</taxon>
        <taxon>Caudoviricetes</taxon>
        <taxon>Herelleviridae</taxon>
        <taxon>Bastillevirinae</taxon>
        <taxon>Agatevirus</taxon>
        <taxon>Agatevirus bobb</taxon>
    </lineage>
</organism>
<accession>A0A076G6M4</accession>
<evidence type="ECO:0000313" key="1">
    <source>
        <dbReference type="EMBL" id="AII27922.1"/>
    </source>
</evidence>
<reference evidence="1 2" key="1">
    <citation type="submission" date="2014-06" db="EMBL/GenBank/DDBJ databases">
        <title>Bioinformatic genomic analysis of Bacillus phage Bobb.</title>
        <authorList>
            <person name="Lewis H.M.N."/>
            <person name="Temple L."/>
            <person name="Barth R.N."/>
            <person name="Bowles K.M."/>
            <person name="Churchin D.I."/>
            <person name="Scott-Croshaw C."/>
            <person name="Glasgow G.H."/>
            <person name="Gloe M.W."/>
            <person name="McGough T.M."/>
            <person name="Nutbrown S.A."/>
            <person name="Romulus S.R."/>
            <person name="Sanders K.A.M."/>
            <person name="Diachok C.R."/>
            <person name="Serigano J.P."/>
            <person name="Shin D."/>
            <person name="Suresh M.H."/>
            <person name="Conner A.R.N."/>
            <person name="Korba R.M."/>
            <person name="Livermore R.J."/>
            <person name="Rohlf M.B."/>
            <person name="Utterback S.D."/>
            <person name="Wilson V.E."/>
        </authorList>
    </citation>
    <scope>NUCLEOTIDE SEQUENCE [LARGE SCALE GENOMIC DNA]</scope>
</reference>
<dbReference type="OrthoDB" id="11271at10239"/>